<reference evidence="3 4" key="1">
    <citation type="journal article" date="2019" name="Int. J. Syst. Evol. Microbiol.">
        <title>The Global Catalogue of Microorganisms (GCM) 10K type strain sequencing project: providing services to taxonomists for standard genome sequencing and annotation.</title>
        <authorList>
            <consortium name="The Broad Institute Genomics Platform"/>
            <consortium name="The Broad Institute Genome Sequencing Center for Infectious Disease"/>
            <person name="Wu L."/>
            <person name="Ma J."/>
        </authorList>
    </citation>
    <scope>NUCLEOTIDE SEQUENCE [LARGE SCALE GENOMIC DNA]</scope>
    <source>
        <strain evidence="3 4">JCM 10671</strain>
    </source>
</reference>
<evidence type="ECO:0000313" key="3">
    <source>
        <dbReference type="EMBL" id="GAA0603373.1"/>
    </source>
</evidence>
<dbReference type="PANTHER" id="PTHR31571">
    <property type="entry name" value="ALTERED INHERITANCE OF MITOCHONDRIA PROTEIN 6"/>
    <property type="match status" value="1"/>
</dbReference>
<protein>
    <recommendedName>
        <fullName evidence="1">Altered inheritance of mitochondria protein 6</fullName>
    </recommendedName>
</protein>
<dbReference type="EMBL" id="BAAAHE010000001">
    <property type="protein sequence ID" value="GAA0603373.1"/>
    <property type="molecule type" value="Genomic_DNA"/>
</dbReference>
<feature type="region of interest" description="Disordered" evidence="2">
    <location>
        <begin position="281"/>
        <end position="307"/>
    </location>
</feature>
<accession>A0ABN1G3I2</accession>
<evidence type="ECO:0000313" key="4">
    <source>
        <dbReference type="Proteomes" id="UP001500957"/>
    </source>
</evidence>
<organism evidence="3 4">
    <name type="scientific">Sporichthya brevicatena</name>
    <dbReference type="NCBI Taxonomy" id="171442"/>
    <lineage>
        <taxon>Bacteria</taxon>
        <taxon>Bacillati</taxon>
        <taxon>Actinomycetota</taxon>
        <taxon>Actinomycetes</taxon>
        <taxon>Sporichthyales</taxon>
        <taxon>Sporichthyaceae</taxon>
        <taxon>Sporichthya</taxon>
    </lineage>
</organism>
<evidence type="ECO:0000256" key="1">
    <source>
        <dbReference type="ARBA" id="ARBA00014286"/>
    </source>
</evidence>
<dbReference type="CDD" id="cd08577">
    <property type="entry name" value="PI-PLCc_GDPD_SF_unchar3"/>
    <property type="match status" value="1"/>
</dbReference>
<gene>
    <name evidence="3" type="ORF">GCM10009547_01200</name>
</gene>
<dbReference type="InterPro" id="IPR017946">
    <property type="entry name" value="PLC-like_Pdiesterase_TIM-brl"/>
</dbReference>
<sequence length="307" mass="32574">MAVALLVAGGTIDTAHAATAPARPFEGFGPAGVVALTHGHSHNDYTRNRPLHDALSRGFTSVEVDVVLVGGQLRVGHELVEALVSGATLRSAYLDPLADWVGRNGGKVYAPGDPPLTLLIDIKSEARSTWRALEGILGDYEAMLTRFTPEGVEPGAVTVLVSGNRPVDLVEERSERFTALDGRISDLDGTAPATLIPLVSVRWGALFSWSGKGRMPAADVARLRALVDTAHSQGRRIRFYATPASTPGIRENVWRTQLDAGVDLLNVDHLAEAQRFLMTASNDGPAADTGRSDAGHRLPAGGVDRTP</sequence>
<dbReference type="InterPro" id="IPR039559">
    <property type="entry name" value="AIM6_PI-PLC-like_dom"/>
</dbReference>
<keyword evidence="4" id="KW-1185">Reference proteome</keyword>
<name>A0ABN1G3I2_9ACTN</name>
<proteinExistence type="predicted"/>
<evidence type="ECO:0000256" key="2">
    <source>
        <dbReference type="SAM" id="MobiDB-lite"/>
    </source>
</evidence>
<comment type="caution">
    <text evidence="3">The sequence shown here is derived from an EMBL/GenBank/DDBJ whole genome shotgun (WGS) entry which is preliminary data.</text>
</comment>
<dbReference type="SUPFAM" id="SSF51695">
    <property type="entry name" value="PLC-like phosphodiesterases"/>
    <property type="match status" value="1"/>
</dbReference>
<dbReference type="InterPro" id="IPR051236">
    <property type="entry name" value="HAT_RTT109-like"/>
</dbReference>
<dbReference type="Proteomes" id="UP001500957">
    <property type="component" value="Unassembled WGS sequence"/>
</dbReference>
<dbReference type="PANTHER" id="PTHR31571:SF1">
    <property type="entry name" value="ALTERED INHERITANCE OF MITOCHONDRIA PROTEIN 6"/>
    <property type="match status" value="1"/>
</dbReference>